<dbReference type="SUPFAM" id="SSF54928">
    <property type="entry name" value="RNA-binding domain, RBD"/>
    <property type="match status" value="1"/>
</dbReference>
<dbReference type="PROSITE" id="PS50102">
    <property type="entry name" value="RRM"/>
    <property type="match status" value="1"/>
</dbReference>
<evidence type="ECO:0000313" key="6">
    <source>
        <dbReference type="Proteomes" id="UP000502823"/>
    </source>
</evidence>
<evidence type="ECO:0000313" key="5">
    <source>
        <dbReference type="EMBL" id="GFG35154.1"/>
    </source>
</evidence>
<proteinExistence type="predicted"/>
<evidence type="ECO:0000259" key="4">
    <source>
        <dbReference type="PROSITE" id="PS50102"/>
    </source>
</evidence>
<dbReference type="GO" id="GO:0003723">
    <property type="term" value="F:RNA binding"/>
    <property type="evidence" value="ECO:0007669"/>
    <property type="project" value="UniProtKB-UniRule"/>
</dbReference>
<organism evidence="5 6">
    <name type="scientific">Coptotermes formosanus</name>
    <name type="common">Formosan subterranean termite</name>
    <dbReference type="NCBI Taxonomy" id="36987"/>
    <lineage>
        <taxon>Eukaryota</taxon>
        <taxon>Metazoa</taxon>
        <taxon>Ecdysozoa</taxon>
        <taxon>Arthropoda</taxon>
        <taxon>Hexapoda</taxon>
        <taxon>Insecta</taxon>
        <taxon>Pterygota</taxon>
        <taxon>Neoptera</taxon>
        <taxon>Polyneoptera</taxon>
        <taxon>Dictyoptera</taxon>
        <taxon>Blattodea</taxon>
        <taxon>Blattoidea</taxon>
        <taxon>Termitoidae</taxon>
        <taxon>Rhinotermitidae</taxon>
        <taxon>Coptotermes</taxon>
    </lineage>
</organism>
<reference evidence="6" key="1">
    <citation type="submission" date="2020-01" db="EMBL/GenBank/DDBJ databases">
        <title>Draft genome sequence of the Termite Coptotermes fromosanus.</title>
        <authorList>
            <person name="Itakura S."/>
            <person name="Yosikawa Y."/>
            <person name="Umezawa K."/>
        </authorList>
    </citation>
    <scope>NUCLEOTIDE SEQUENCE [LARGE SCALE GENOMIC DNA]</scope>
</reference>
<dbReference type="InterPro" id="IPR000504">
    <property type="entry name" value="RRM_dom"/>
</dbReference>
<evidence type="ECO:0000256" key="2">
    <source>
        <dbReference type="PROSITE-ProRule" id="PRU00176"/>
    </source>
</evidence>
<evidence type="ECO:0000256" key="1">
    <source>
        <dbReference type="ARBA" id="ARBA00022884"/>
    </source>
</evidence>
<dbReference type="Pfam" id="PF00076">
    <property type="entry name" value="RRM_1"/>
    <property type="match status" value="1"/>
</dbReference>
<dbReference type="CDD" id="cd00590">
    <property type="entry name" value="RRM_SF"/>
    <property type="match status" value="1"/>
</dbReference>
<keyword evidence="1 2" id="KW-0694">RNA-binding</keyword>
<dbReference type="AlphaFoldDB" id="A0A6L2PSI6"/>
<comment type="caution">
    <text evidence="5">The sequence shown here is derived from an EMBL/GenBank/DDBJ whole genome shotgun (WGS) entry which is preliminary data.</text>
</comment>
<dbReference type="OrthoDB" id="8195430at2759"/>
<dbReference type="Gene3D" id="3.30.70.330">
    <property type="match status" value="1"/>
</dbReference>
<keyword evidence="6" id="KW-1185">Reference proteome</keyword>
<accession>A0A6L2PSI6</accession>
<evidence type="ECO:0000256" key="3">
    <source>
        <dbReference type="SAM" id="MobiDB-lite"/>
    </source>
</evidence>
<dbReference type="Proteomes" id="UP000502823">
    <property type="component" value="Unassembled WGS sequence"/>
</dbReference>
<feature type="compositionally biased region" description="Polar residues" evidence="3">
    <location>
        <begin position="253"/>
        <end position="262"/>
    </location>
</feature>
<protein>
    <recommendedName>
        <fullName evidence="4">RRM domain-containing protein</fullName>
    </recommendedName>
</protein>
<name>A0A6L2PSI6_COPFO</name>
<sequence>MANEIKPGWDGLYAVSFLNDKAYNEEKIREIFGRYGHVVSVRFWVKEGRTSVFVRYKEYNETKQCLDDLNKTNELSVRMAIPTKKFLQGAPKQQSRTYVARLVQAACLSSRHVFSMLVIFMSDVFRIITFWGDDYSSKNQGSDWGSINYKKPFHKNFKHDNGQIRNVHPKPRNSHSENENSWKNIEETEQNNEISENEDPVDDKIVNRHTELVTDDDTQGAGDTKGKVNDGNRAVKHSEKENSLKNSDCRGQILQNSHTSNGVVDDGPPPLVASEDLPNNVDEQPKMYAKDIIIANLPPAVDEWDVVCLARRHDLSPVHVSAIETTGIKYNIPFCHLWLENDYEAEVAVRTLSGAYMEGKTLLVARADYLLSVFRDDLPTLATA</sequence>
<feature type="domain" description="RRM" evidence="4">
    <location>
        <begin position="11"/>
        <end position="82"/>
    </location>
</feature>
<feature type="region of interest" description="Disordered" evidence="3">
    <location>
        <begin position="211"/>
        <end position="275"/>
    </location>
</feature>
<dbReference type="EMBL" id="BLKM01000529">
    <property type="protein sequence ID" value="GFG35154.1"/>
    <property type="molecule type" value="Genomic_DNA"/>
</dbReference>
<dbReference type="InParanoid" id="A0A6L2PSI6"/>
<gene>
    <name evidence="5" type="ORF">Cfor_09637</name>
</gene>
<dbReference type="InterPro" id="IPR035979">
    <property type="entry name" value="RBD_domain_sf"/>
</dbReference>
<dbReference type="InterPro" id="IPR012677">
    <property type="entry name" value="Nucleotide-bd_a/b_plait_sf"/>
</dbReference>
<feature type="region of interest" description="Disordered" evidence="3">
    <location>
        <begin position="155"/>
        <end position="181"/>
    </location>
</feature>